<sequence length="148" mass="15794">MAKCIITVSVLCVLAAVAVRGEFDKKAAMADFVAKSDSCKAEVGAKEADVAEMMAKKPASTAEGKCLRSCVMKMYEVMDTQGKFVSSVALQHAETYSDGAADQMKMAQEIIDACSGIAVPSDHCEAAEEYGKCFMEQAKAHGLSEFKM</sequence>
<dbReference type="CDD" id="cd23992">
    <property type="entry name" value="PBP_GOBP"/>
    <property type="match status" value="1"/>
</dbReference>
<evidence type="ECO:0000313" key="3">
    <source>
        <dbReference type="Proteomes" id="UP000095300"/>
    </source>
</evidence>
<dbReference type="KEGG" id="scac:106083189"/>
<dbReference type="OrthoDB" id="6595846at2759"/>
<dbReference type="VEuPathDB" id="VectorBase:SCAU016416"/>
<dbReference type="InterPro" id="IPR006170">
    <property type="entry name" value="PBP/GOBP"/>
</dbReference>
<dbReference type="GO" id="GO:0005549">
    <property type="term" value="F:odorant binding"/>
    <property type="evidence" value="ECO:0007669"/>
    <property type="project" value="InterPro"/>
</dbReference>
<evidence type="ECO:0008006" key="4">
    <source>
        <dbReference type="Google" id="ProtNLM"/>
    </source>
</evidence>
<keyword evidence="3" id="KW-1185">Reference proteome</keyword>
<name>A0A1I8QEK4_STOCA</name>
<evidence type="ECO:0000256" key="1">
    <source>
        <dbReference type="SAM" id="SignalP"/>
    </source>
</evidence>
<dbReference type="EnsemblMetazoa" id="SCAU016416-RA">
    <property type="protein sequence ID" value="SCAU016416-PA"/>
    <property type="gene ID" value="SCAU016416"/>
</dbReference>
<dbReference type="InterPro" id="IPR036728">
    <property type="entry name" value="PBP_GOBP_sf"/>
</dbReference>
<proteinExistence type="predicted"/>
<dbReference type="Gene3D" id="1.10.238.20">
    <property type="entry name" value="Pheromone/general odorant binding protein domain"/>
    <property type="match status" value="1"/>
</dbReference>
<feature type="chain" id="PRO_5009328163" description="Odorant binding protein" evidence="1">
    <location>
        <begin position="22"/>
        <end position="148"/>
    </location>
</feature>
<dbReference type="SMART" id="SM00708">
    <property type="entry name" value="PhBP"/>
    <property type="match status" value="1"/>
</dbReference>
<dbReference type="SUPFAM" id="SSF47565">
    <property type="entry name" value="Insect pheromone/odorant-binding proteins"/>
    <property type="match status" value="1"/>
</dbReference>
<dbReference type="AlphaFoldDB" id="A0A1I8QEK4"/>
<accession>A0A1I8QEK4</accession>
<keyword evidence="1" id="KW-0732">Signal</keyword>
<organism evidence="2 3">
    <name type="scientific">Stomoxys calcitrans</name>
    <name type="common">Stable fly</name>
    <name type="synonym">Conops calcitrans</name>
    <dbReference type="NCBI Taxonomy" id="35570"/>
    <lineage>
        <taxon>Eukaryota</taxon>
        <taxon>Metazoa</taxon>
        <taxon>Ecdysozoa</taxon>
        <taxon>Arthropoda</taxon>
        <taxon>Hexapoda</taxon>
        <taxon>Insecta</taxon>
        <taxon>Pterygota</taxon>
        <taxon>Neoptera</taxon>
        <taxon>Endopterygota</taxon>
        <taxon>Diptera</taxon>
        <taxon>Brachycera</taxon>
        <taxon>Muscomorpha</taxon>
        <taxon>Muscoidea</taxon>
        <taxon>Muscidae</taxon>
        <taxon>Stomoxys</taxon>
    </lineage>
</organism>
<evidence type="ECO:0000313" key="2">
    <source>
        <dbReference type="EnsemblMetazoa" id="SCAU016416-PA"/>
    </source>
</evidence>
<gene>
    <name evidence="2" type="primary">106083189</name>
</gene>
<protein>
    <recommendedName>
        <fullName evidence="4">Odorant binding protein</fullName>
    </recommendedName>
</protein>
<feature type="signal peptide" evidence="1">
    <location>
        <begin position="1"/>
        <end position="21"/>
    </location>
</feature>
<dbReference type="Pfam" id="PF01395">
    <property type="entry name" value="PBP_GOBP"/>
    <property type="match status" value="1"/>
</dbReference>
<dbReference type="Proteomes" id="UP000095300">
    <property type="component" value="Unassembled WGS sequence"/>
</dbReference>
<reference evidence="2" key="1">
    <citation type="submission" date="2020-05" db="UniProtKB">
        <authorList>
            <consortium name="EnsemblMetazoa"/>
        </authorList>
    </citation>
    <scope>IDENTIFICATION</scope>
    <source>
        <strain evidence="2">USDA</strain>
    </source>
</reference>